<dbReference type="GeneID" id="86059501"/>
<dbReference type="RefSeq" id="WP_110321164.1">
    <property type="nucleotide sequence ID" value="NZ_QJKD01000001.1"/>
</dbReference>
<reference evidence="1 2" key="1">
    <citation type="submission" date="2018-05" db="EMBL/GenBank/DDBJ databases">
        <title>Genomic Encyclopedia of Type Strains, Phase IV (KMG-IV): sequencing the most valuable type-strain genomes for metagenomic binning, comparative biology and taxonomic classification.</title>
        <authorList>
            <person name="Goeker M."/>
        </authorList>
    </citation>
    <scope>NUCLEOTIDE SEQUENCE [LARGE SCALE GENOMIC DNA]</scope>
    <source>
        <strain evidence="1 2">DSM 24995</strain>
    </source>
</reference>
<dbReference type="EMBL" id="QJKD01000001">
    <property type="protein sequence ID" value="PXX56841.1"/>
    <property type="molecule type" value="Genomic_DNA"/>
</dbReference>
<sequence length="471" mass="53198">MFGITPVVTDIRVKKMRGMRIMDKRQISVQLELERPVKTDRWVVPIRLTVNLSSFLPDELTGTGVIDLGSIALCEKKSGKNVPYQFFPEQQELGARRKAQGISIGPAARICCRAGVPFDSRGELVFFPLAARSVYLLTFDVICSGQALQSPYFNYHYLVLDESSRPLPAPVWHMEVSPLSSRDGELHVWQEGKLVATYHFGDGKQGYLYPLRTVDGRNVVSIGRSADPTDSHRHHKGLWFGCRDVNGVNFWEEDGRGVIRHKNFPLLKGGPLTAEIREELEWIQEEEVLLQERRSLTFYRGDESSRLVDVEMRLVPTKDTVIGRNLFGFMAMRGNPALEPLSGGGCLINGNGGISEEEILWKHSPWCCLAGILVSGCKHGFAIFDHPGNPGYPVAWQARDDGFFGPALACDKEVFMAKDQEFCLRYRILLFQEAEDRFEALVKDTWEGYRNDTTGVWSKNHAEEQTGRKEE</sequence>
<keyword evidence="1" id="KW-0503">Monooxygenase</keyword>
<name>A0A2V3YBR4_9FIRM</name>
<dbReference type="Pfam" id="PF14100">
    <property type="entry name" value="DUF6807"/>
    <property type="match status" value="1"/>
</dbReference>
<keyword evidence="1" id="KW-0560">Oxidoreductase</keyword>
<evidence type="ECO:0000313" key="2">
    <source>
        <dbReference type="Proteomes" id="UP000248057"/>
    </source>
</evidence>
<dbReference type="InterPro" id="IPR029475">
    <property type="entry name" value="DUF6807"/>
</dbReference>
<evidence type="ECO:0000313" key="1">
    <source>
        <dbReference type="EMBL" id="PXX56841.1"/>
    </source>
</evidence>
<comment type="caution">
    <text evidence="1">The sequence shown here is derived from an EMBL/GenBank/DDBJ whole genome shotgun (WGS) entry which is preliminary data.</text>
</comment>
<organism evidence="1 2">
    <name type="scientific">Hungatella effluvii</name>
    <dbReference type="NCBI Taxonomy" id="1096246"/>
    <lineage>
        <taxon>Bacteria</taxon>
        <taxon>Bacillati</taxon>
        <taxon>Bacillota</taxon>
        <taxon>Clostridia</taxon>
        <taxon>Lachnospirales</taxon>
        <taxon>Lachnospiraceae</taxon>
        <taxon>Hungatella</taxon>
    </lineage>
</organism>
<protein>
    <submittedName>
        <fullName evidence="1">Methane monooxygenase PmoA-like</fullName>
    </submittedName>
</protein>
<proteinExistence type="predicted"/>
<accession>A0A2V3YBR4</accession>
<gene>
    <name evidence="1" type="ORF">DFR60_101145</name>
</gene>
<keyword evidence="2" id="KW-1185">Reference proteome</keyword>
<dbReference type="GO" id="GO:0004497">
    <property type="term" value="F:monooxygenase activity"/>
    <property type="evidence" value="ECO:0007669"/>
    <property type="project" value="UniProtKB-KW"/>
</dbReference>
<dbReference type="AlphaFoldDB" id="A0A2V3YBR4"/>
<dbReference type="Proteomes" id="UP000248057">
    <property type="component" value="Unassembled WGS sequence"/>
</dbReference>